<sequence>MGELADSFETLADSDMWTDVGILFGGFMAPTVARNLIEPNMPWDLPDEVYGVGVVLGAGYLPQGTNMARMGGGLYVADKLAERADIKQRVTSVGDGGGN</sequence>
<reference evidence="1 2" key="1">
    <citation type="journal article" date="2019" name="Int. J. Syst. Evol. Microbiol.">
        <title>The Global Catalogue of Microorganisms (GCM) 10K type strain sequencing project: providing services to taxonomists for standard genome sequencing and annotation.</title>
        <authorList>
            <consortium name="The Broad Institute Genomics Platform"/>
            <consortium name="The Broad Institute Genome Sequencing Center for Infectious Disease"/>
            <person name="Wu L."/>
            <person name="Ma J."/>
        </authorList>
    </citation>
    <scope>NUCLEOTIDE SEQUENCE [LARGE SCALE GENOMIC DNA]</scope>
    <source>
        <strain evidence="1 2">CGMCC 1.10594</strain>
    </source>
</reference>
<accession>A0ABD6CXK5</accession>
<organism evidence="1 2">
    <name type="scientific">Haloplanus ruber</name>
    <dbReference type="NCBI Taxonomy" id="869892"/>
    <lineage>
        <taxon>Archaea</taxon>
        <taxon>Methanobacteriati</taxon>
        <taxon>Methanobacteriota</taxon>
        <taxon>Stenosarchaea group</taxon>
        <taxon>Halobacteria</taxon>
        <taxon>Halobacteriales</taxon>
        <taxon>Haloferacaceae</taxon>
        <taxon>Haloplanus</taxon>
    </lineage>
</organism>
<evidence type="ECO:0000313" key="2">
    <source>
        <dbReference type="Proteomes" id="UP001597075"/>
    </source>
</evidence>
<gene>
    <name evidence="1" type="ORF">ACFSBJ_05395</name>
</gene>
<keyword evidence="2" id="KW-1185">Reference proteome</keyword>
<dbReference type="AlphaFoldDB" id="A0ABD6CXK5"/>
<evidence type="ECO:0000313" key="1">
    <source>
        <dbReference type="EMBL" id="MFD1633168.1"/>
    </source>
</evidence>
<name>A0ABD6CXK5_9EURY</name>
<dbReference type="EMBL" id="JBHUDL010000008">
    <property type="protein sequence ID" value="MFD1633168.1"/>
    <property type="molecule type" value="Genomic_DNA"/>
</dbReference>
<dbReference type="RefSeq" id="WP_256405433.1">
    <property type="nucleotide sequence ID" value="NZ_CP187151.1"/>
</dbReference>
<comment type="caution">
    <text evidence="1">The sequence shown here is derived from an EMBL/GenBank/DDBJ whole genome shotgun (WGS) entry which is preliminary data.</text>
</comment>
<proteinExistence type="predicted"/>
<protein>
    <submittedName>
        <fullName evidence="1">Uncharacterized protein</fullName>
    </submittedName>
</protein>
<dbReference type="Proteomes" id="UP001597075">
    <property type="component" value="Unassembled WGS sequence"/>
</dbReference>